<proteinExistence type="predicted"/>
<evidence type="ECO:0000256" key="1">
    <source>
        <dbReference type="ARBA" id="ARBA00023002"/>
    </source>
</evidence>
<keyword evidence="1" id="KW-0560">Oxidoreductase</keyword>
<reference evidence="4 5" key="1">
    <citation type="journal article" date="2014" name="Int. J. Syst. Evol. Microbiol.">
        <title>Sneathiella chungangensis sp. nov., isolated from a marine sand, and emended description of the genus Sneathiella.</title>
        <authorList>
            <person name="Siamphan C."/>
            <person name="Kim H."/>
            <person name="Lee J.S."/>
            <person name="Kim W."/>
        </authorList>
    </citation>
    <scope>NUCLEOTIDE SEQUENCE [LARGE SCALE GENOMIC DNA]</scope>
    <source>
        <strain evidence="4 5">KCTC 32476</strain>
    </source>
</reference>
<dbReference type="Gene3D" id="3.30.9.10">
    <property type="entry name" value="D-Amino Acid Oxidase, subunit A, domain 2"/>
    <property type="match status" value="1"/>
</dbReference>
<feature type="region of interest" description="Disordered" evidence="2">
    <location>
        <begin position="62"/>
        <end position="88"/>
    </location>
</feature>
<dbReference type="Pfam" id="PF01266">
    <property type="entry name" value="DAO"/>
    <property type="match status" value="1"/>
</dbReference>
<dbReference type="Gene3D" id="3.50.50.60">
    <property type="entry name" value="FAD/NAD(P)-binding domain"/>
    <property type="match status" value="1"/>
</dbReference>
<dbReference type="Proteomes" id="UP000445696">
    <property type="component" value="Unassembled WGS sequence"/>
</dbReference>
<protein>
    <submittedName>
        <fullName evidence="4">FAD-dependent oxidoreductase</fullName>
    </submittedName>
</protein>
<keyword evidence="5" id="KW-1185">Reference proteome</keyword>
<accession>A0A845MC23</accession>
<evidence type="ECO:0000313" key="4">
    <source>
        <dbReference type="EMBL" id="MZR20916.1"/>
    </source>
</evidence>
<dbReference type="SUPFAM" id="SSF51905">
    <property type="entry name" value="FAD/NAD(P)-binding domain"/>
    <property type="match status" value="1"/>
</dbReference>
<dbReference type="PANTHER" id="PTHR13847:SF281">
    <property type="entry name" value="FAD DEPENDENT OXIDOREDUCTASE DOMAIN-CONTAINING PROTEIN"/>
    <property type="match status" value="1"/>
</dbReference>
<feature type="domain" description="FAD dependent oxidoreductase" evidence="3">
    <location>
        <begin position="25"/>
        <end position="381"/>
    </location>
</feature>
<dbReference type="InterPro" id="IPR006076">
    <property type="entry name" value="FAD-dep_OxRdtase"/>
</dbReference>
<feature type="compositionally biased region" description="Polar residues" evidence="2">
    <location>
        <begin position="71"/>
        <end position="83"/>
    </location>
</feature>
<name>A0A845MC23_9PROT</name>
<evidence type="ECO:0000256" key="2">
    <source>
        <dbReference type="SAM" id="MobiDB-lite"/>
    </source>
</evidence>
<dbReference type="GO" id="GO:0005737">
    <property type="term" value="C:cytoplasm"/>
    <property type="evidence" value="ECO:0007669"/>
    <property type="project" value="TreeGrafter"/>
</dbReference>
<comment type="caution">
    <text evidence="4">The sequence shown here is derived from an EMBL/GenBank/DDBJ whole genome shotgun (WGS) entry which is preliminary data.</text>
</comment>
<dbReference type="InterPro" id="IPR036188">
    <property type="entry name" value="FAD/NAD-bd_sf"/>
</dbReference>
<dbReference type="PANTHER" id="PTHR13847">
    <property type="entry name" value="SARCOSINE DEHYDROGENASE-RELATED"/>
    <property type="match status" value="1"/>
</dbReference>
<dbReference type="AlphaFoldDB" id="A0A845MC23"/>
<dbReference type="OrthoDB" id="9806601at2"/>
<evidence type="ECO:0000259" key="3">
    <source>
        <dbReference type="Pfam" id="PF01266"/>
    </source>
</evidence>
<sequence>MKTTPYWWEECPPIRHQDDLSSHMDVIIIGGGYTGLNAAITLRQGGASVAVLEAQEFGQGASSRNAGHVSSGINLGKGSTSAAKSPMERHMSEQTIAGLREEASKSFDFIEQRLKTLPVDSQYVRSGRFVAAMSPQHYATLATKMKKVAPNDAELIPSSEQDREIGSTLFHGGAVIGRSGQLHPARYLHGLVQKAMQEGVRLCSNTPVTSISRTANKWQVTSENRRLSCDKVLIATNGYTDGLQPWLRRRIIPVASYIIVTNPLPTKMMDRLLPNRRTYADTRRLLSYFRPTPDGQRLLFGGRATLSHRDPAHVSPELFARLHRIFPEVRDTGISHAWSGKIAFTFDFMPHLGENDGIIHSAGCNGSGVAMQSYLGHCAAEGMLDRPKSLFWNLKFPTLPFYHQRPWFLPLMTGYFRLMDQVDNVQQRFTR</sequence>
<organism evidence="4 5">
    <name type="scientific">Sneathiella chungangensis</name>
    <dbReference type="NCBI Taxonomy" id="1418234"/>
    <lineage>
        <taxon>Bacteria</taxon>
        <taxon>Pseudomonadati</taxon>
        <taxon>Pseudomonadota</taxon>
        <taxon>Alphaproteobacteria</taxon>
        <taxon>Sneathiellales</taxon>
        <taxon>Sneathiellaceae</taxon>
        <taxon>Sneathiella</taxon>
    </lineage>
</organism>
<dbReference type="GO" id="GO:0016491">
    <property type="term" value="F:oxidoreductase activity"/>
    <property type="evidence" value="ECO:0007669"/>
    <property type="project" value="UniProtKB-KW"/>
</dbReference>
<dbReference type="RefSeq" id="WP_161337336.1">
    <property type="nucleotide sequence ID" value="NZ_JBHSDG010000002.1"/>
</dbReference>
<dbReference type="EMBL" id="WTVA01000001">
    <property type="protein sequence ID" value="MZR20916.1"/>
    <property type="molecule type" value="Genomic_DNA"/>
</dbReference>
<evidence type="ECO:0000313" key="5">
    <source>
        <dbReference type="Proteomes" id="UP000445696"/>
    </source>
</evidence>
<gene>
    <name evidence="4" type="ORF">GQF03_01065</name>
</gene>